<dbReference type="InterPro" id="IPR012341">
    <property type="entry name" value="6hp_glycosidase-like_sf"/>
</dbReference>
<reference evidence="15 16" key="1">
    <citation type="journal article" date="2018" name="Mol. Biol. Evol.">
        <title>Analysis of the draft genome of the red seaweed Gracilariopsis chorda provides insights into genome size evolution in Rhodophyta.</title>
        <authorList>
            <person name="Lee J."/>
            <person name="Yang E.C."/>
            <person name="Graf L."/>
            <person name="Yang J.H."/>
            <person name="Qiu H."/>
            <person name="Zel Zion U."/>
            <person name="Chan C.X."/>
            <person name="Stephens T.G."/>
            <person name="Weber A.P.M."/>
            <person name="Boo G.H."/>
            <person name="Boo S.M."/>
            <person name="Kim K.M."/>
            <person name="Shin Y."/>
            <person name="Jung M."/>
            <person name="Lee S.J."/>
            <person name="Yim H.S."/>
            <person name="Lee J.H."/>
            <person name="Bhattacharya D."/>
            <person name="Yoon H.S."/>
        </authorList>
    </citation>
    <scope>NUCLEOTIDE SEQUENCE [LARGE SCALE GENOMIC DNA]</scope>
    <source>
        <strain evidence="15 16">SKKU-2015</strain>
        <tissue evidence="15">Whole body</tissue>
    </source>
</reference>
<comment type="pathway">
    <text evidence="2">Protein modification; protein glycosylation.</text>
</comment>
<keyword evidence="4 11" id="KW-0479">Metal-binding</keyword>
<dbReference type="GO" id="GO:0005975">
    <property type="term" value="P:carbohydrate metabolic process"/>
    <property type="evidence" value="ECO:0007669"/>
    <property type="project" value="InterPro"/>
</dbReference>
<evidence type="ECO:0000256" key="8">
    <source>
        <dbReference type="ARBA" id="ARBA00047669"/>
    </source>
</evidence>
<comment type="catalytic activity">
    <reaction evidence="9">
        <text>N(4)-(alpha-D-Man-(1-&gt;2)-alpha-D-Man-(1-&gt;2)-alpha-D-Man-(1-&gt;3)-[alpha-D-Man-(1-&gt;2)-alpha-D-Man-(1-&gt;3)-[alpha-D-Man-(1-&gt;2)-alpha-D-Man-(1-&gt;6)]-alpha-D-Man-(1-&gt;6)]-beta-D-Man-(1-&gt;4)-beta-D-GlcNAc-(1-&gt;4)-beta-D-GlcNAc)-L-asparaginyl-[protein] (N-glucan mannose isomer 9A1,2,3B1,2,3) + 4 H2O = N(4)-(alpha-D-Man-(1-&gt;3)-[alpha-D-Man-(1-&gt;3)-[alpha-D-Man-(1-&gt;6)]-alpha-D-Man-(1-&gt;6)]-beta-D-Man-(1-&gt;4)-beta-D-GlcNAc-(1-&gt;4)-beta-D-GlcNAc)-L-asparaginyl-[protein] (N-glucan mannose isomer 5A1,2) + 4 beta-D-mannose</text>
        <dbReference type="Rhea" id="RHEA:56008"/>
        <dbReference type="Rhea" id="RHEA-COMP:14356"/>
        <dbReference type="Rhea" id="RHEA-COMP:14367"/>
        <dbReference type="ChEBI" id="CHEBI:15377"/>
        <dbReference type="ChEBI" id="CHEBI:28563"/>
        <dbReference type="ChEBI" id="CHEBI:59087"/>
        <dbReference type="ChEBI" id="CHEBI:139493"/>
        <dbReference type="EC" id="3.2.1.113"/>
    </reaction>
</comment>
<evidence type="ECO:0000256" key="7">
    <source>
        <dbReference type="ARBA" id="ARBA00023157"/>
    </source>
</evidence>
<dbReference type="InterPro" id="IPR036026">
    <property type="entry name" value="Seven-hairpin_glycosidases"/>
</dbReference>
<dbReference type="GO" id="GO:0016020">
    <property type="term" value="C:membrane"/>
    <property type="evidence" value="ECO:0007669"/>
    <property type="project" value="InterPro"/>
</dbReference>
<dbReference type="GO" id="GO:0004571">
    <property type="term" value="F:mannosyl-oligosaccharide 1,2-alpha-mannosidase activity"/>
    <property type="evidence" value="ECO:0007669"/>
    <property type="project" value="UniProtKB-EC"/>
</dbReference>
<dbReference type="GO" id="GO:0005783">
    <property type="term" value="C:endoplasmic reticulum"/>
    <property type="evidence" value="ECO:0007669"/>
    <property type="project" value="TreeGrafter"/>
</dbReference>
<comment type="similarity">
    <text evidence="3 13">Belongs to the glycosyl hydrolase 47 family.</text>
</comment>
<comment type="caution">
    <text evidence="15">The sequence shown here is derived from an EMBL/GenBank/DDBJ whole genome shotgun (WGS) entry which is preliminary data.</text>
</comment>
<proteinExistence type="inferred from homology"/>
<keyword evidence="13" id="KW-0326">Glycosidase</keyword>
<feature type="active site" evidence="10">
    <location>
        <position position="436"/>
    </location>
</feature>
<evidence type="ECO:0000256" key="3">
    <source>
        <dbReference type="ARBA" id="ARBA00007658"/>
    </source>
</evidence>
<dbReference type="EMBL" id="NBIV01000027">
    <property type="protein sequence ID" value="PXF47180.1"/>
    <property type="molecule type" value="Genomic_DNA"/>
</dbReference>
<dbReference type="STRING" id="448386.A0A2V3J1B7"/>
<evidence type="ECO:0000256" key="11">
    <source>
        <dbReference type="PIRSR" id="PIRSR601382-2"/>
    </source>
</evidence>
<keyword evidence="14" id="KW-0812">Transmembrane</keyword>
<protein>
    <recommendedName>
        <fullName evidence="13">alpha-1,2-Mannosidase</fullName>
        <ecNumber evidence="13">3.2.1.-</ecNumber>
    </recommendedName>
</protein>
<dbReference type="Pfam" id="PF01532">
    <property type="entry name" value="Glyco_hydro_47"/>
    <property type="match status" value="1"/>
</dbReference>
<feature type="disulfide bond" evidence="12">
    <location>
        <begin position="363"/>
        <end position="400"/>
    </location>
</feature>
<dbReference type="Gene3D" id="1.50.10.10">
    <property type="match status" value="1"/>
</dbReference>
<dbReference type="EC" id="3.2.1.-" evidence="13"/>
<dbReference type="InterPro" id="IPR001382">
    <property type="entry name" value="Glyco_hydro_47"/>
</dbReference>
<feature type="transmembrane region" description="Helical" evidence="14">
    <location>
        <begin position="35"/>
        <end position="58"/>
    </location>
</feature>
<comment type="catalytic activity">
    <reaction evidence="8">
        <text>N(4)-(alpha-D-Man-(1-&gt;2)-alpha-D-Man-(1-&gt;2)-alpha-D-Man-(1-&gt;3)-[alpha-D-Man-(1-&gt;3)-[alpha-D-Man-(1-&gt;2)-alpha-D-Man-(1-&gt;6)]-alpha-D-Man-(1-&gt;6)]-beta-D-Man-(1-&gt;4)-beta-D-GlcNAc-(1-&gt;4)-beta-D-GlcNAc)-L-asparaginyl-[protein] (N-glucan mannose isomer 8A1,2,3B1,3) + 3 H2O = N(4)-(alpha-D-Man-(1-&gt;3)-[alpha-D-Man-(1-&gt;3)-[alpha-D-Man-(1-&gt;6)]-alpha-D-Man-(1-&gt;6)]-beta-D-Man-(1-&gt;4)-beta-D-GlcNAc-(1-&gt;4)-beta-D-GlcNAc)-L-asparaginyl-[protein] (N-glucan mannose isomer 5A1,2) + 3 beta-D-mannose</text>
        <dbReference type="Rhea" id="RHEA:56028"/>
        <dbReference type="Rhea" id="RHEA-COMP:14358"/>
        <dbReference type="Rhea" id="RHEA-COMP:14367"/>
        <dbReference type="ChEBI" id="CHEBI:15377"/>
        <dbReference type="ChEBI" id="CHEBI:28563"/>
        <dbReference type="ChEBI" id="CHEBI:59087"/>
        <dbReference type="ChEBI" id="CHEBI:60628"/>
        <dbReference type="EC" id="3.2.1.113"/>
    </reaction>
</comment>
<dbReference type="Proteomes" id="UP000247409">
    <property type="component" value="Unassembled WGS sequence"/>
</dbReference>
<gene>
    <name evidence="15" type="ORF">BWQ96_02955</name>
</gene>
<evidence type="ECO:0000256" key="12">
    <source>
        <dbReference type="PIRSR" id="PIRSR601382-3"/>
    </source>
</evidence>
<sequence>MCNTSISSSPPTVWRLRSRLLRYSKHTLRRRPSPGVITAIVFSLILLYAVPVTTRMLLSTAPPPQIRAAAATLADNEMNQWQADVRHVTQVMYRAYMKHCMGHDEFVPTTNQCEHWFNIGLSVLDSLDTLLLMDLKPEYEASRAWAATSLSFYQRTSLISLFEIVIRALGGMNSAYELTKDALWLNKSIELGDMLLYAFNDTKSKCPRSEAYLGSNIPMKMENRRASSVTNAAEVGTLQLEMRTLSHFANDSKYKRAIDECMDVLMKAYPEDKLLTPAFDVDDGEFRGSRWTIGGTVDSMYEMLVKNWVMWGYNDTVLRNRFEESVGAIMRVLSKDNGHNLYIGEMTRNRPRSFKHTMDHLVCFFPATLAYAALHGLGGGVNGTRSDDYLPIARRLTKSCFDMTTGVSYGLAGEVTSFAGKPTPAQGQDTSYLRPEIVEALYYMDKIDPEAGDTYKRMGREMWTKIRTFAQVEGREDGVISTTTHLLGKEERPYHSGKLHSFVLAETLKYFYLLFDVRKGSEAKISLNEWVFNTEAHPVRIVRSR</sequence>
<dbReference type="PANTHER" id="PTHR11742">
    <property type="entry name" value="MANNOSYL-OLIGOSACCHARIDE ALPHA-1,2-MANNOSIDASE-RELATED"/>
    <property type="match status" value="1"/>
</dbReference>
<organism evidence="15 16">
    <name type="scientific">Gracilariopsis chorda</name>
    <dbReference type="NCBI Taxonomy" id="448386"/>
    <lineage>
        <taxon>Eukaryota</taxon>
        <taxon>Rhodophyta</taxon>
        <taxon>Florideophyceae</taxon>
        <taxon>Rhodymeniophycidae</taxon>
        <taxon>Gracilariales</taxon>
        <taxon>Gracilariaceae</taxon>
        <taxon>Gracilariopsis</taxon>
    </lineage>
</organism>
<keyword evidence="14" id="KW-0472">Membrane</keyword>
<evidence type="ECO:0000256" key="2">
    <source>
        <dbReference type="ARBA" id="ARBA00004922"/>
    </source>
</evidence>
<dbReference type="GO" id="GO:0005509">
    <property type="term" value="F:calcium ion binding"/>
    <property type="evidence" value="ECO:0007669"/>
    <property type="project" value="InterPro"/>
</dbReference>
<feature type="active site" description="Proton donor" evidence="10">
    <location>
        <position position="163"/>
    </location>
</feature>
<evidence type="ECO:0000256" key="4">
    <source>
        <dbReference type="ARBA" id="ARBA00022723"/>
    </source>
</evidence>
<dbReference type="AlphaFoldDB" id="A0A2V3J1B7"/>
<name>A0A2V3J1B7_9FLOR</name>
<evidence type="ECO:0000256" key="14">
    <source>
        <dbReference type="SAM" id="Phobius"/>
    </source>
</evidence>
<evidence type="ECO:0000256" key="13">
    <source>
        <dbReference type="RuleBase" id="RU361193"/>
    </source>
</evidence>
<evidence type="ECO:0000256" key="1">
    <source>
        <dbReference type="ARBA" id="ARBA00001913"/>
    </source>
</evidence>
<keyword evidence="14" id="KW-1133">Transmembrane helix</keyword>
<keyword evidence="6 11" id="KW-0106">Calcium</keyword>
<keyword evidence="7 12" id="KW-1015">Disulfide bond</keyword>
<evidence type="ECO:0000256" key="6">
    <source>
        <dbReference type="ARBA" id="ARBA00022837"/>
    </source>
</evidence>
<keyword evidence="16" id="KW-1185">Reference proteome</keyword>
<evidence type="ECO:0000256" key="5">
    <source>
        <dbReference type="ARBA" id="ARBA00022801"/>
    </source>
</evidence>
<dbReference type="PRINTS" id="PR00747">
    <property type="entry name" value="GLYHDRLASE47"/>
</dbReference>
<evidence type="ECO:0000313" key="15">
    <source>
        <dbReference type="EMBL" id="PXF47180.1"/>
    </source>
</evidence>
<evidence type="ECO:0000256" key="9">
    <source>
        <dbReference type="ARBA" id="ARBA00048605"/>
    </source>
</evidence>
<dbReference type="OrthoDB" id="8118055at2759"/>
<accession>A0A2V3J1B7</accession>
<evidence type="ECO:0000313" key="16">
    <source>
        <dbReference type="Proteomes" id="UP000247409"/>
    </source>
</evidence>
<keyword evidence="5 13" id="KW-0378">Hydrolase</keyword>
<dbReference type="InterPro" id="IPR050749">
    <property type="entry name" value="Glycosyl_Hydrolase_47"/>
</dbReference>
<comment type="cofactor">
    <cofactor evidence="1 11">
        <name>Ca(2+)</name>
        <dbReference type="ChEBI" id="CHEBI:29108"/>
    </cofactor>
</comment>
<feature type="active site" evidence="10">
    <location>
        <position position="298"/>
    </location>
</feature>
<dbReference type="PANTHER" id="PTHR11742:SF55">
    <property type="entry name" value="ENDOPLASMIC RETICULUM MANNOSYL-OLIGOSACCHARIDE 1,2-ALPHA-MANNOSIDASE"/>
    <property type="match status" value="1"/>
</dbReference>
<dbReference type="SUPFAM" id="SSF48225">
    <property type="entry name" value="Seven-hairpin glycosidases"/>
    <property type="match status" value="1"/>
</dbReference>
<feature type="active site" description="Proton donor" evidence="10">
    <location>
        <position position="414"/>
    </location>
</feature>
<feature type="binding site" evidence="11">
    <location>
        <position position="534"/>
    </location>
    <ligand>
        <name>Ca(2+)</name>
        <dbReference type="ChEBI" id="CHEBI:29108"/>
    </ligand>
</feature>
<evidence type="ECO:0000256" key="10">
    <source>
        <dbReference type="PIRSR" id="PIRSR601382-1"/>
    </source>
</evidence>